<name>B3JFX4_9BACT</name>
<protein>
    <submittedName>
        <fullName evidence="1">Uncharacterized protein</fullName>
    </submittedName>
</protein>
<reference evidence="1 2" key="2">
    <citation type="submission" date="2008-04" db="EMBL/GenBank/DDBJ databases">
        <authorList>
            <person name="Fulton L."/>
            <person name="Clifton S."/>
            <person name="Fulton B."/>
            <person name="Xu J."/>
            <person name="Minx P."/>
            <person name="Pepin K.H."/>
            <person name="Johnson M."/>
            <person name="Thiruvilangam P."/>
            <person name="Bhonagiri V."/>
            <person name="Nash W.E."/>
            <person name="Mardis E.R."/>
            <person name="Wilson R.K."/>
        </authorList>
    </citation>
    <scope>NUCLEOTIDE SEQUENCE [LARGE SCALE GENOMIC DNA]</scope>
    <source>
        <strain evidence="1 2">DSM 17136</strain>
    </source>
</reference>
<reference evidence="1 2" key="1">
    <citation type="submission" date="2008-04" db="EMBL/GenBank/DDBJ databases">
        <title>Draft genome sequence of Bacteroides coprocola (DSM 17136).</title>
        <authorList>
            <person name="Sudarsanam P."/>
            <person name="Ley R."/>
            <person name="Guruge J."/>
            <person name="Turnbaugh P.J."/>
            <person name="Mahowald M."/>
            <person name="Liep D."/>
            <person name="Gordon J."/>
        </authorList>
    </citation>
    <scope>NUCLEOTIDE SEQUENCE [LARGE SCALE GENOMIC DNA]</scope>
    <source>
        <strain evidence="1 2">DSM 17136</strain>
    </source>
</reference>
<accession>B3JFX4</accession>
<dbReference type="EMBL" id="ABIY02000061">
    <property type="protein sequence ID" value="EDV02114.1"/>
    <property type="molecule type" value="Genomic_DNA"/>
</dbReference>
<organism evidence="1 2">
    <name type="scientific">Phocaeicola coprocola DSM 17136</name>
    <dbReference type="NCBI Taxonomy" id="470145"/>
    <lineage>
        <taxon>Bacteria</taxon>
        <taxon>Pseudomonadati</taxon>
        <taxon>Bacteroidota</taxon>
        <taxon>Bacteroidia</taxon>
        <taxon>Bacteroidales</taxon>
        <taxon>Bacteroidaceae</taxon>
        <taxon>Phocaeicola</taxon>
    </lineage>
</organism>
<proteinExistence type="predicted"/>
<sequence>MNENFSEREIVSLNETFSEFDLQKLEDRLETDPLAVGGLLDLSADGLSDIQ</sequence>
<dbReference type="AlphaFoldDB" id="B3JFX4"/>
<evidence type="ECO:0000313" key="2">
    <source>
        <dbReference type="Proteomes" id="UP000003146"/>
    </source>
</evidence>
<dbReference type="Proteomes" id="UP000003146">
    <property type="component" value="Unassembled WGS sequence"/>
</dbReference>
<evidence type="ECO:0000313" key="1">
    <source>
        <dbReference type="EMBL" id="EDV02114.1"/>
    </source>
</evidence>
<dbReference type="STRING" id="470145.BACCOP_00775"/>
<dbReference type="HOGENOM" id="CLU_3095417_0_0_10"/>
<dbReference type="eggNOG" id="ENOG5030XAV">
    <property type="taxonomic scope" value="Bacteria"/>
</dbReference>
<dbReference type="RefSeq" id="WP_007568580.1">
    <property type="nucleotide sequence ID" value="NZ_DS981477.1"/>
</dbReference>
<comment type="caution">
    <text evidence="1">The sequence shown here is derived from an EMBL/GenBank/DDBJ whole genome shotgun (WGS) entry which is preliminary data.</text>
</comment>
<gene>
    <name evidence="1" type="ORF">BACCOP_00775</name>
</gene>